<proteinExistence type="predicted"/>
<evidence type="ECO:0000313" key="2">
    <source>
        <dbReference type="EMBL" id="KAL1636995.1"/>
    </source>
</evidence>
<evidence type="ECO:0000256" key="1">
    <source>
        <dbReference type="SAM" id="MobiDB-lite"/>
    </source>
</evidence>
<comment type="caution">
    <text evidence="2">The sequence shown here is derived from an EMBL/GenBank/DDBJ whole genome shotgun (WGS) entry which is preliminary data.</text>
</comment>
<dbReference type="Pfam" id="PF14022">
    <property type="entry name" value="DUF4238"/>
    <property type="match status" value="1"/>
</dbReference>
<sequence length="222" mass="26262">MSHDVCTPQPSDGRTSTEGSQYHHYVPRFILRNFAYHFEPAIPRKSKGKRRKQKQGMQDKPELLHVLQLDPEVKKVEAPLARAFGQRDMYRDLQRSANQQHIEKQLSVLECTVAPIFHKVRKAQESGLPTVRLLRSERDELRRFLFVMRYRGSNQHKRFYNKDINDYQARDKESLIQHMRERGFKKPIEVWLDNIKTMAEVKIGKDGKWFSDILTRLYPGDA</sequence>
<accession>A0ABR3TBQ2</accession>
<name>A0ABR3TBQ2_9PEZI</name>
<reference evidence="2 3" key="1">
    <citation type="journal article" date="2023" name="Plant Dis.">
        <title>First Report of Diplodia intermedia Causing Canker and Dieback Diseases on Apple Trees in Canada.</title>
        <authorList>
            <person name="Ellouze W."/>
            <person name="Ilyukhin E."/>
            <person name="Sulman M."/>
            <person name="Ali S."/>
        </authorList>
    </citation>
    <scope>NUCLEOTIDE SEQUENCE [LARGE SCALE GENOMIC DNA]</scope>
    <source>
        <strain evidence="2 3">M45-28</strain>
    </source>
</reference>
<feature type="compositionally biased region" description="Basic residues" evidence="1">
    <location>
        <begin position="44"/>
        <end position="54"/>
    </location>
</feature>
<evidence type="ECO:0000313" key="3">
    <source>
        <dbReference type="Proteomes" id="UP001521184"/>
    </source>
</evidence>
<feature type="compositionally biased region" description="Polar residues" evidence="1">
    <location>
        <begin position="8"/>
        <end position="20"/>
    </location>
</feature>
<keyword evidence="3" id="KW-1185">Reference proteome</keyword>
<dbReference type="EMBL" id="JAKEKT020000094">
    <property type="protein sequence ID" value="KAL1636995.1"/>
    <property type="molecule type" value="Genomic_DNA"/>
</dbReference>
<organism evidence="2 3">
    <name type="scientific">Diplodia intermedia</name>
    <dbReference type="NCBI Taxonomy" id="856260"/>
    <lineage>
        <taxon>Eukaryota</taxon>
        <taxon>Fungi</taxon>
        <taxon>Dikarya</taxon>
        <taxon>Ascomycota</taxon>
        <taxon>Pezizomycotina</taxon>
        <taxon>Dothideomycetes</taxon>
        <taxon>Dothideomycetes incertae sedis</taxon>
        <taxon>Botryosphaeriales</taxon>
        <taxon>Botryosphaeriaceae</taxon>
        <taxon>Diplodia</taxon>
    </lineage>
</organism>
<dbReference type="Proteomes" id="UP001521184">
    <property type="component" value="Unassembled WGS sequence"/>
</dbReference>
<protein>
    <submittedName>
        <fullName evidence="2">Uncharacterized protein</fullName>
    </submittedName>
</protein>
<dbReference type="InterPro" id="IPR025332">
    <property type="entry name" value="DUF4238"/>
</dbReference>
<feature type="region of interest" description="Disordered" evidence="1">
    <location>
        <begin position="42"/>
        <end position="62"/>
    </location>
</feature>
<feature type="region of interest" description="Disordered" evidence="1">
    <location>
        <begin position="1"/>
        <end position="20"/>
    </location>
</feature>
<gene>
    <name evidence="2" type="ORF">SLS58_009521</name>
</gene>